<dbReference type="EMBL" id="JAENHP010000008">
    <property type="protein sequence ID" value="MBM2618742.1"/>
    <property type="molecule type" value="Genomic_DNA"/>
</dbReference>
<sequence length="59" mass="5975">MTQLSALARTAPSQLETGSGPRTAAEAGAVAVTVAMPTAAVAMATSAPMRRLLFIAFLQ</sequence>
<comment type="caution">
    <text evidence="2">The sequence shown here is derived from an EMBL/GenBank/DDBJ whole genome shotgun (WGS) entry which is preliminary data.</text>
</comment>
<feature type="compositionally biased region" description="Polar residues" evidence="1">
    <location>
        <begin position="1"/>
        <end position="17"/>
    </location>
</feature>
<feature type="region of interest" description="Disordered" evidence="1">
    <location>
        <begin position="1"/>
        <end position="22"/>
    </location>
</feature>
<keyword evidence="3" id="KW-1185">Reference proteome</keyword>
<evidence type="ECO:0000313" key="3">
    <source>
        <dbReference type="Proteomes" id="UP000632138"/>
    </source>
</evidence>
<evidence type="ECO:0000313" key="2">
    <source>
        <dbReference type="EMBL" id="MBM2618742.1"/>
    </source>
</evidence>
<organism evidence="2 3">
    <name type="scientific">Paractinoplanes ovalisporus</name>
    <dbReference type="NCBI Taxonomy" id="2810368"/>
    <lineage>
        <taxon>Bacteria</taxon>
        <taxon>Bacillati</taxon>
        <taxon>Actinomycetota</taxon>
        <taxon>Actinomycetes</taxon>
        <taxon>Micromonosporales</taxon>
        <taxon>Micromonosporaceae</taxon>
        <taxon>Paractinoplanes</taxon>
    </lineage>
</organism>
<gene>
    <name evidence="2" type="ORF">JIG36_24595</name>
</gene>
<reference evidence="2 3" key="1">
    <citation type="submission" date="2021-01" db="EMBL/GenBank/DDBJ databases">
        <title>Actinoplanes sp. nov. LDG1-06 isolated from lichen.</title>
        <authorList>
            <person name="Saeng-In P."/>
            <person name="Phongsopitanun W."/>
            <person name="Kanchanasin P."/>
            <person name="Yuki M."/>
            <person name="Kudo T."/>
            <person name="Ohkuma M."/>
            <person name="Tanasupawat S."/>
        </authorList>
    </citation>
    <scope>NUCLEOTIDE SEQUENCE [LARGE SCALE GENOMIC DNA]</scope>
    <source>
        <strain evidence="2 3">LDG1-06</strain>
    </source>
</reference>
<accession>A0ABS2AG06</accession>
<name>A0ABS2AG06_9ACTN</name>
<proteinExistence type="predicted"/>
<dbReference type="Proteomes" id="UP000632138">
    <property type="component" value="Unassembled WGS sequence"/>
</dbReference>
<protein>
    <submittedName>
        <fullName evidence="2">Uncharacterized protein</fullName>
    </submittedName>
</protein>
<evidence type="ECO:0000256" key="1">
    <source>
        <dbReference type="SAM" id="MobiDB-lite"/>
    </source>
</evidence>